<dbReference type="SUPFAM" id="SSF53756">
    <property type="entry name" value="UDP-Glycosyltransferase/glycogen phosphorylase"/>
    <property type="match status" value="1"/>
</dbReference>
<dbReference type="Gene3D" id="3.40.50.2000">
    <property type="entry name" value="Glycogen Phosphorylase B"/>
    <property type="match status" value="2"/>
</dbReference>
<dbReference type="InterPro" id="IPR050194">
    <property type="entry name" value="Glycosyltransferase_grp1"/>
</dbReference>
<evidence type="ECO:0000313" key="5">
    <source>
        <dbReference type="EMBL" id="MFC0676073.1"/>
    </source>
</evidence>
<dbReference type="RefSeq" id="WP_376983118.1">
    <property type="nucleotide sequence ID" value="NZ_JBHLSV010000038.1"/>
</dbReference>
<proteinExistence type="predicted"/>
<evidence type="ECO:0000256" key="2">
    <source>
        <dbReference type="ARBA" id="ARBA00022676"/>
    </source>
</evidence>
<evidence type="ECO:0000256" key="3">
    <source>
        <dbReference type="ARBA" id="ARBA00022679"/>
    </source>
</evidence>
<dbReference type="Pfam" id="PF13692">
    <property type="entry name" value="Glyco_trans_1_4"/>
    <property type="match status" value="1"/>
</dbReference>
<evidence type="ECO:0000313" key="6">
    <source>
        <dbReference type="Proteomes" id="UP001589793"/>
    </source>
</evidence>
<dbReference type="Proteomes" id="UP001589793">
    <property type="component" value="Unassembled WGS sequence"/>
</dbReference>
<dbReference type="PANTHER" id="PTHR45947">
    <property type="entry name" value="SULFOQUINOVOSYL TRANSFERASE SQD2"/>
    <property type="match status" value="1"/>
</dbReference>
<keyword evidence="3" id="KW-0808">Transferase</keyword>
<dbReference type="CDD" id="cd03794">
    <property type="entry name" value="GT4_WbuB-like"/>
    <property type="match status" value="1"/>
</dbReference>
<evidence type="ECO:0000256" key="1">
    <source>
        <dbReference type="ARBA" id="ARBA00021292"/>
    </source>
</evidence>
<name>A0ABV6RJG3_9MICO</name>
<feature type="domain" description="Glycosyltransferase subfamily 4-like N-terminal" evidence="4">
    <location>
        <begin position="15"/>
        <end position="228"/>
    </location>
</feature>
<dbReference type="InterPro" id="IPR028098">
    <property type="entry name" value="Glyco_trans_4-like_N"/>
</dbReference>
<dbReference type="Pfam" id="PF13579">
    <property type="entry name" value="Glyco_trans_4_4"/>
    <property type="match status" value="1"/>
</dbReference>
<reference evidence="5 6" key="1">
    <citation type="submission" date="2024-09" db="EMBL/GenBank/DDBJ databases">
        <authorList>
            <person name="Sun Q."/>
            <person name="Mori K."/>
        </authorList>
    </citation>
    <scope>NUCLEOTIDE SEQUENCE [LARGE SCALE GENOMIC DNA]</scope>
    <source>
        <strain evidence="5 6">CICC 10874</strain>
    </source>
</reference>
<evidence type="ECO:0000259" key="4">
    <source>
        <dbReference type="Pfam" id="PF13579"/>
    </source>
</evidence>
<dbReference type="EMBL" id="JBHLSV010000038">
    <property type="protein sequence ID" value="MFC0676073.1"/>
    <property type="molecule type" value="Genomic_DNA"/>
</dbReference>
<gene>
    <name evidence="5" type="ORF">ACFFF6_19150</name>
</gene>
<comment type="caution">
    <text evidence="5">The sequence shown here is derived from an EMBL/GenBank/DDBJ whole genome shotgun (WGS) entry which is preliminary data.</text>
</comment>
<accession>A0ABV6RJG3</accession>
<dbReference type="PANTHER" id="PTHR45947:SF3">
    <property type="entry name" value="SULFOQUINOVOSYL TRANSFERASE SQD2"/>
    <property type="match status" value="1"/>
</dbReference>
<keyword evidence="6" id="KW-1185">Reference proteome</keyword>
<keyword evidence="2" id="KW-0328">Glycosyltransferase</keyword>
<organism evidence="5 6">
    <name type="scientific">Brachybacterium hainanense</name>
    <dbReference type="NCBI Taxonomy" id="1541174"/>
    <lineage>
        <taxon>Bacteria</taxon>
        <taxon>Bacillati</taxon>
        <taxon>Actinomycetota</taxon>
        <taxon>Actinomycetes</taxon>
        <taxon>Micrococcales</taxon>
        <taxon>Dermabacteraceae</taxon>
        <taxon>Brachybacterium</taxon>
    </lineage>
</organism>
<sequence>MRILLITHYYAPEYGAPQRRWAALARRIVAAGHQLTVVTPVPHYPEGWPSAAAARAHRPGRVEHGSAGETILRTWYLPHRADIITRTADHLVAAFDAARRVASRFRRPGDRPDVIIATAPAIPSLLVGRLLAARWGVPLVAEMRDAWPDLVTHIGPAVAEAATGAVAHRRAGPLGALLAVGARLAKRRVHRAVSTWQQGADHVVTTTAQFARVLRERGIAEVDVVRNGTDLTRLAPAAPLGEHAELRVLYLGNMGRSQGLELVVATAARLAREGVALDVRMIGHGVAADDLAALAERLDAPVTIGSRIPHPRVGEQYDWADTVLVSLRDWKPFDWTIPSKLYELLATGRHVSAVVAGEAADVVRAAGAGDVVPPGDGEALAQLWRRLAADRSGLVTGGAGRDWVAEHADDDLLAAAYLELLERTVASSTPASPS</sequence>
<protein>
    <recommendedName>
        <fullName evidence="1">D-inositol 3-phosphate glycosyltransferase</fullName>
    </recommendedName>
</protein>